<accession>X1AZQ1</accession>
<dbReference type="GO" id="GO:0006355">
    <property type="term" value="P:regulation of DNA-templated transcription"/>
    <property type="evidence" value="ECO:0007669"/>
    <property type="project" value="InterPro"/>
</dbReference>
<evidence type="ECO:0000313" key="2">
    <source>
        <dbReference type="EMBL" id="GAG65226.1"/>
    </source>
</evidence>
<dbReference type="EMBL" id="BART01002628">
    <property type="protein sequence ID" value="GAG65226.1"/>
    <property type="molecule type" value="Genomic_DNA"/>
</dbReference>
<feature type="domain" description="Ribbon-helix-helix protein CopG" evidence="1">
    <location>
        <begin position="11"/>
        <end position="42"/>
    </location>
</feature>
<dbReference type="CDD" id="cd21631">
    <property type="entry name" value="RHH_CopG_NikR-like"/>
    <property type="match status" value="1"/>
</dbReference>
<protein>
    <recommendedName>
        <fullName evidence="1">Ribbon-helix-helix protein CopG domain-containing protein</fullName>
    </recommendedName>
</protein>
<organism evidence="2">
    <name type="scientific">marine sediment metagenome</name>
    <dbReference type="NCBI Taxonomy" id="412755"/>
    <lineage>
        <taxon>unclassified sequences</taxon>
        <taxon>metagenomes</taxon>
        <taxon>ecological metagenomes</taxon>
    </lineage>
</organism>
<dbReference type="SUPFAM" id="SSF47598">
    <property type="entry name" value="Ribbon-helix-helix"/>
    <property type="match status" value="1"/>
</dbReference>
<dbReference type="Pfam" id="PF01402">
    <property type="entry name" value="RHH_1"/>
    <property type="match status" value="1"/>
</dbReference>
<dbReference type="Gene3D" id="1.10.1220.10">
    <property type="entry name" value="Met repressor-like"/>
    <property type="match status" value="1"/>
</dbReference>
<dbReference type="InterPro" id="IPR013321">
    <property type="entry name" value="Arc_rbn_hlx_hlx"/>
</dbReference>
<comment type="caution">
    <text evidence="2">The sequence shown here is derived from an EMBL/GenBank/DDBJ whole genome shotgun (WGS) entry which is preliminary data.</text>
</comment>
<name>X1AZQ1_9ZZZZ</name>
<dbReference type="InterPro" id="IPR010985">
    <property type="entry name" value="Ribbon_hlx_hlx"/>
</dbReference>
<evidence type="ECO:0000259" key="1">
    <source>
        <dbReference type="Pfam" id="PF01402"/>
    </source>
</evidence>
<dbReference type="EMBL" id="BARU01021911">
    <property type="protein sequence ID" value="GAH50740.1"/>
    <property type="molecule type" value="Genomic_DNA"/>
</dbReference>
<sequence length="83" mass="9504">MSLKKTTLLFEEEVYEKLKEKARREKVSIGGLVREAVATYYGIKNKEDKLKALGRLKSLNLPVADYESMEKEIIKGALNDKEN</sequence>
<proteinExistence type="predicted"/>
<dbReference type="InterPro" id="IPR002145">
    <property type="entry name" value="CopG"/>
</dbReference>
<gene>
    <name evidence="2" type="ORF">S01H4_07876</name>
    <name evidence="3" type="ORF">S03H2_35784</name>
</gene>
<reference evidence="2" key="1">
    <citation type="journal article" date="2014" name="Front. Microbiol.">
        <title>High frequency of phylogenetically diverse reductive dehalogenase-homologous genes in deep subseafloor sedimentary metagenomes.</title>
        <authorList>
            <person name="Kawai M."/>
            <person name="Futagami T."/>
            <person name="Toyoda A."/>
            <person name="Takaki Y."/>
            <person name="Nishi S."/>
            <person name="Hori S."/>
            <person name="Arai W."/>
            <person name="Tsubouchi T."/>
            <person name="Morono Y."/>
            <person name="Uchiyama I."/>
            <person name="Ito T."/>
            <person name="Fujiyama A."/>
            <person name="Inagaki F."/>
            <person name="Takami H."/>
        </authorList>
    </citation>
    <scope>NUCLEOTIDE SEQUENCE</scope>
    <source>
        <strain evidence="2">Expedition CK06-06</strain>
    </source>
</reference>
<dbReference type="AlphaFoldDB" id="X1AZQ1"/>
<evidence type="ECO:0000313" key="3">
    <source>
        <dbReference type="EMBL" id="GAH50740.1"/>
    </source>
</evidence>